<keyword evidence="1" id="KW-0812">Transmembrane</keyword>
<reference evidence="3" key="1">
    <citation type="submission" date="2022-12" db="EMBL/GenBank/DDBJ databases">
        <title>Bacterial isolates from different developmental stages of Nematostella vectensis.</title>
        <authorList>
            <person name="Fraune S."/>
        </authorList>
    </citation>
    <scope>NUCLEOTIDE SEQUENCE</scope>
    <source>
        <strain evidence="3">G21630-S1</strain>
    </source>
</reference>
<dbReference type="PANTHER" id="PTHR22911:SF103">
    <property type="entry name" value="BLR2811 PROTEIN"/>
    <property type="match status" value="1"/>
</dbReference>
<evidence type="ECO:0000256" key="1">
    <source>
        <dbReference type="SAM" id="Phobius"/>
    </source>
</evidence>
<protein>
    <submittedName>
        <fullName evidence="3">DMT family transporter</fullName>
    </submittedName>
</protein>
<feature type="transmembrane region" description="Helical" evidence="1">
    <location>
        <begin position="83"/>
        <end position="102"/>
    </location>
</feature>
<accession>A0ABT4LF07</accession>
<feature type="transmembrane region" description="Helical" evidence="1">
    <location>
        <begin position="132"/>
        <end position="151"/>
    </location>
</feature>
<feature type="transmembrane region" description="Helical" evidence="1">
    <location>
        <begin position="248"/>
        <end position="265"/>
    </location>
</feature>
<feature type="transmembrane region" description="Helical" evidence="1">
    <location>
        <begin position="108"/>
        <end position="125"/>
    </location>
</feature>
<proteinExistence type="predicted"/>
<dbReference type="Pfam" id="PF00892">
    <property type="entry name" value="EamA"/>
    <property type="match status" value="2"/>
</dbReference>
<keyword evidence="4" id="KW-1185">Reference proteome</keyword>
<gene>
    <name evidence="3" type="ORF">O4H49_02770</name>
</gene>
<feature type="transmembrane region" description="Helical" evidence="1">
    <location>
        <begin position="271"/>
        <end position="288"/>
    </location>
</feature>
<feature type="domain" description="EamA" evidence="2">
    <location>
        <begin position="159"/>
        <end position="281"/>
    </location>
</feature>
<evidence type="ECO:0000313" key="4">
    <source>
        <dbReference type="Proteomes" id="UP001069802"/>
    </source>
</evidence>
<keyword evidence="1" id="KW-1133">Transmembrane helix</keyword>
<comment type="caution">
    <text evidence="3">The sequence shown here is derived from an EMBL/GenBank/DDBJ whole genome shotgun (WGS) entry which is preliminary data.</text>
</comment>
<organism evidence="3 4">
    <name type="scientific">Kiloniella laminariae</name>
    <dbReference type="NCBI Taxonomy" id="454162"/>
    <lineage>
        <taxon>Bacteria</taxon>
        <taxon>Pseudomonadati</taxon>
        <taxon>Pseudomonadota</taxon>
        <taxon>Alphaproteobacteria</taxon>
        <taxon>Rhodospirillales</taxon>
        <taxon>Kiloniellaceae</taxon>
        <taxon>Kiloniella</taxon>
    </lineage>
</organism>
<dbReference type="InterPro" id="IPR000620">
    <property type="entry name" value="EamA_dom"/>
</dbReference>
<evidence type="ECO:0000259" key="2">
    <source>
        <dbReference type="Pfam" id="PF00892"/>
    </source>
</evidence>
<feature type="transmembrane region" description="Helical" evidence="1">
    <location>
        <begin position="42"/>
        <end position="63"/>
    </location>
</feature>
<feature type="transmembrane region" description="Helical" evidence="1">
    <location>
        <begin position="157"/>
        <end position="174"/>
    </location>
</feature>
<dbReference type="EMBL" id="JAPWGY010000001">
    <property type="protein sequence ID" value="MCZ4279685.1"/>
    <property type="molecule type" value="Genomic_DNA"/>
</dbReference>
<dbReference type="RefSeq" id="WP_269421885.1">
    <property type="nucleotide sequence ID" value="NZ_JAPWGY010000001.1"/>
</dbReference>
<dbReference type="InterPro" id="IPR037185">
    <property type="entry name" value="EmrE-like"/>
</dbReference>
<dbReference type="Proteomes" id="UP001069802">
    <property type="component" value="Unassembled WGS sequence"/>
</dbReference>
<keyword evidence="1" id="KW-0472">Membrane</keyword>
<evidence type="ECO:0000313" key="3">
    <source>
        <dbReference type="EMBL" id="MCZ4279685.1"/>
    </source>
</evidence>
<dbReference type="SUPFAM" id="SSF103481">
    <property type="entry name" value="Multidrug resistance efflux transporter EmrE"/>
    <property type="match status" value="2"/>
</dbReference>
<feature type="domain" description="EamA" evidence="2">
    <location>
        <begin position="14"/>
        <end position="147"/>
    </location>
</feature>
<feature type="transmembrane region" description="Helical" evidence="1">
    <location>
        <begin position="186"/>
        <end position="205"/>
    </location>
</feature>
<feature type="transmembrane region" description="Helical" evidence="1">
    <location>
        <begin position="217"/>
        <end position="236"/>
    </location>
</feature>
<dbReference type="PANTHER" id="PTHR22911">
    <property type="entry name" value="ACYL-MALONYL CONDENSING ENZYME-RELATED"/>
    <property type="match status" value="1"/>
</dbReference>
<name>A0ABT4LF07_9PROT</name>
<sequence length="314" mass="33998">MSAGSGSNTANNFRGAMMMVISQAAFVCNDAIMKLVSADLSLFQTIFLRGLFTTLLLGILVWYQGVKLSAVTKGDHRILSLRLVGEVGATLCYLTALFNMPIANSTAILQALPLAVTLGAALFLGEAVGWRRYSAILIGFCGVLIIVRPGAEGFNAYSFWALASVVFIVARDLATKRIASGIPSSLVALLTSIGLTITTGVLLPFSGWRPVELQSVAYLTGAGVFLVLGYLTVISAMRTGEISFVSPFRYTILIWAILLGLFVFGDVPDSWTLIGSFIVVATGIYTFYRERRLQKRDALELKRDVVAPEVLRHR</sequence>